<dbReference type="GO" id="GO:0020037">
    <property type="term" value="F:heme binding"/>
    <property type="evidence" value="ECO:0007669"/>
    <property type="project" value="InterPro"/>
</dbReference>
<dbReference type="PANTHER" id="PTHR35889">
    <property type="entry name" value="CYCLOINULO-OLIGOSACCHARIDE FRUCTANOTRANSFERASE-RELATED"/>
    <property type="match status" value="1"/>
</dbReference>
<protein>
    <recommendedName>
        <fullName evidence="4">Cytochrome c domain-containing protein</fullName>
    </recommendedName>
</protein>
<keyword evidence="2" id="KW-0479">Metal-binding</keyword>
<evidence type="ECO:0000256" key="3">
    <source>
        <dbReference type="ARBA" id="ARBA00023004"/>
    </source>
</evidence>
<proteinExistence type="predicted"/>
<dbReference type="AlphaFoldDB" id="A0A382UMJ1"/>
<sequence>MKLFRGITAFFLVTSAIAEEVSVGEKLFALKVKPLLAQKCMACHGDDPKKIKGDLDMRTRESMLRGGETYEDEALIPGKGEKSFLYILSTRVEEDMEMPPKEADKLTKEQTWWIRDWINEGAPWPSDEKVTAIRNRFAEGEQVATSKALSEDWQKRRYEIKKLWAYRPLKVEKVPAGKNPVDWFVGKKLKEAGIDPAPAASPR</sequence>
<dbReference type="EMBL" id="UINC01145042">
    <property type="protein sequence ID" value="SVD34928.1"/>
    <property type="molecule type" value="Genomic_DNA"/>
</dbReference>
<evidence type="ECO:0000256" key="1">
    <source>
        <dbReference type="ARBA" id="ARBA00022617"/>
    </source>
</evidence>
<evidence type="ECO:0000256" key="2">
    <source>
        <dbReference type="ARBA" id="ARBA00022723"/>
    </source>
</evidence>
<dbReference type="PROSITE" id="PS51007">
    <property type="entry name" value="CYTC"/>
    <property type="match status" value="1"/>
</dbReference>
<dbReference type="InterPro" id="IPR036909">
    <property type="entry name" value="Cyt_c-like_dom_sf"/>
</dbReference>
<organism evidence="5">
    <name type="scientific">marine metagenome</name>
    <dbReference type="NCBI Taxonomy" id="408172"/>
    <lineage>
        <taxon>unclassified sequences</taxon>
        <taxon>metagenomes</taxon>
        <taxon>ecological metagenomes</taxon>
    </lineage>
</organism>
<dbReference type="SUPFAM" id="SSF46626">
    <property type="entry name" value="Cytochrome c"/>
    <property type="match status" value="1"/>
</dbReference>
<dbReference type="GO" id="GO:0046872">
    <property type="term" value="F:metal ion binding"/>
    <property type="evidence" value="ECO:0007669"/>
    <property type="project" value="UniProtKB-KW"/>
</dbReference>
<dbReference type="GO" id="GO:0009055">
    <property type="term" value="F:electron transfer activity"/>
    <property type="evidence" value="ECO:0007669"/>
    <property type="project" value="InterPro"/>
</dbReference>
<feature type="non-terminal residue" evidence="5">
    <location>
        <position position="203"/>
    </location>
</feature>
<dbReference type="PANTHER" id="PTHR35889:SF3">
    <property type="entry name" value="F-BOX DOMAIN-CONTAINING PROTEIN"/>
    <property type="match status" value="1"/>
</dbReference>
<reference evidence="5" key="1">
    <citation type="submission" date="2018-05" db="EMBL/GenBank/DDBJ databases">
        <authorList>
            <person name="Lanie J.A."/>
            <person name="Ng W.-L."/>
            <person name="Kazmierczak K.M."/>
            <person name="Andrzejewski T.M."/>
            <person name="Davidsen T.M."/>
            <person name="Wayne K.J."/>
            <person name="Tettelin H."/>
            <person name="Glass J.I."/>
            <person name="Rusch D."/>
            <person name="Podicherti R."/>
            <person name="Tsui H.-C.T."/>
            <person name="Winkler M.E."/>
        </authorList>
    </citation>
    <scope>NUCLEOTIDE SEQUENCE</scope>
</reference>
<dbReference type="InterPro" id="IPR009056">
    <property type="entry name" value="Cyt_c-like_dom"/>
</dbReference>
<gene>
    <name evidence="5" type="ORF">METZ01_LOCUS387782</name>
</gene>
<evidence type="ECO:0000313" key="5">
    <source>
        <dbReference type="EMBL" id="SVD34928.1"/>
    </source>
</evidence>
<keyword evidence="1" id="KW-0349">Heme</keyword>
<keyword evidence="3" id="KW-0408">Iron</keyword>
<feature type="domain" description="Cytochrome c" evidence="4">
    <location>
        <begin position="19"/>
        <end position="122"/>
    </location>
</feature>
<evidence type="ECO:0000259" key="4">
    <source>
        <dbReference type="PROSITE" id="PS51007"/>
    </source>
</evidence>
<dbReference type="Gene3D" id="1.10.760.10">
    <property type="entry name" value="Cytochrome c-like domain"/>
    <property type="match status" value="1"/>
</dbReference>
<dbReference type="Pfam" id="PF07635">
    <property type="entry name" value="PSCyt1"/>
    <property type="match status" value="1"/>
</dbReference>
<accession>A0A382UMJ1</accession>
<name>A0A382UMJ1_9ZZZZ</name>
<dbReference type="InterPro" id="IPR011429">
    <property type="entry name" value="Cyt_c_Planctomycete-type"/>
</dbReference>